<gene>
    <name evidence="4" type="ORF">METZ01_LOCUS53385</name>
</gene>
<protein>
    <recommendedName>
        <fullName evidence="3">tRNA-binding domain-containing protein</fullName>
    </recommendedName>
</protein>
<dbReference type="AlphaFoldDB" id="A0A381SB50"/>
<dbReference type="PANTHER" id="PTHR11586">
    <property type="entry name" value="TRNA-AMINOACYLATION COFACTOR ARC1 FAMILY MEMBER"/>
    <property type="match status" value="1"/>
</dbReference>
<proteinExistence type="predicted"/>
<dbReference type="GO" id="GO:0000049">
    <property type="term" value="F:tRNA binding"/>
    <property type="evidence" value="ECO:0007669"/>
    <property type="project" value="UniProtKB-KW"/>
</dbReference>
<evidence type="ECO:0000259" key="3">
    <source>
        <dbReference type="PROSITE" id="PS50886"/>
    </source>
</evidence>
<feature type="domain" description="TRNA-binding" evidence="3">
    <location>
        <begin position="1"/>
        <end position="87"/>
    </location>
</feature>
<keyword evidence="2" id="KW-0694">RNA-binding</keyword>
<evidence type="ECO:0000256" key="2">
    <source>
        <dbReference type="ARBA" id="ARBA00022884"/>
    </source>
</evidence>
<evidence type="ECO:0000256" key="1">
    <source>
        <dbReference type="ARBA" id="ARBA00022555"/>
    </source>
</evidence>
<dbReference type="SUPFAM" id="SSF50249">
    <property type="entry name" value="Nucleic acid-binding proteins"/>
    <property type="match status" value="1"/>
</dbReference>
<reference evidence="4" key="1">
    <citation type="submission" date="2018-05" db="EMBL/GenBank/DDBJ databases">
        <authorList>
            <person name="Lanie J.A."/>
            <person name="Ng W.-L."/>
            <person name="Kazmierczak K.M."/>
            <person name="Andrzejewski T.M."/>
            <person name="Davidsen T.M."/>
            <person name="Wayne K.J."/>
            <person name="Tettelin H."/>
            <person name="Glass J.I."/>
            <person name="Rusch D."/>
            <person name="Podicherti R."/>
            <person name="Tsui H.-C.T."/>
            <person name="Winkler M.E."/>
        </authorList>
    </citation>
    <scope>NUCLEOTIDE SEQUENCE</scope>
</reference>
<accession>A0A381SB50</accession>
<dbReference type="PANTHER" id="PTHR11586:SF37">
    <property type="entry name" value="TRNA-BINDING DOMAIN-CONTAINING PROTEIN"/>
    <property type="match status" value="1"/>
</dbReference>
<sequence length="87" mass="9367">MVEEADKLIKLELDLGDLGLKTVFAGIKKAYSADDLKDKLVVCVNNLKPREMRFGTSEGMILAAGDDDIGIFVISPDAGAKPGMQVR</sequence>
<keyword evidence="1" id="KW-0820">tRNA-binding</keyword>
<dbReference type="Gene3D" id="2.40.50.140">
    <property type="entry name" value="Nucleic acid-binding proteins"/>
    <property type="match status" value="1"/>
</dbReference>
<dbReference type="InterPro" id="IPR002547">
    <property type="entry name" value="tRNA-bd_dom"/>
</dbReference>
<dbReference type="PROSITE" id="PS50886">
    <property type="entry name" value="TRBD"/>
    <property type="match status" value="1"/>
</dbReference>
<dbReference type="Pfam" id="PF01588">
    <property type="entry name" value="tRNA_bind"/>
    <property type="match status" value="1"/>
</dbReference>
<organism evidence="4">
    <name type="scientific">marine metagenome</name>
    <dbReference type="NCBI Taxonomy" id="408172"/>
    <lineage>
        <taxon>unclassified sequences</taxon>
        <taxon>metagenomes</taxon>
        <taxon>ecological metagenomes</taxon>
    </lineage>
</organism>
<dbReference type="EMBL" id="UINC01002812">
    <property type="protein sequence ID" value="SVA00531.1"/>
    <property type="molecule type" value="Genomic_DNA"/>
</dbReference>
<name>A0A381SB50_9ZZZZ</name>
<dbReference type="InterPro" id="IPR012340">
    <property type="entry name" value="NA-bd_OB-fold"/>
</dbReference>
<dbReference type="InterPro" id="IPR051270">
    <property type="entry name" value="Tyrosine-tRNA_ligase_regulator"/>
</dbReference>
<evidence type="ECO:0000313" key="4">
    <source>
        <dbReference type="EMBL" id="SVA00531.1"/>
    </source>
</evidence>